<accession>A0A161QZF1</accession>
<dbReference type="Gene3D" id="3.40.190.10">
    <property type="entry name" value="Periplasmic binding protein-like II"/>
    <property type="match status" value="2"/>
</dbReference>
<evidence type="ECO:0000256" key="1">
    <source>
        <dbReference type="SAM" id="SignalP"/>
    </source>
</evidence>
<proteinExistence type="predicted"/>
<comment type="caution">
    <text evidence="2">The sequence shown here is derived from an EMBL/GenBank/DDBJ whole genome shotgun (WGS) entry which is preliminary data.</text>
</comment>
<dbReference type="Proteomes" id="UP000075787">
    <property type="component" value="Unassembled WGS sequence"/>
</dbReference>
<protein>
    <submittedName>
        <fullName evidence="2">C4-dicarboxylate ABC transporter substrate-binding protein</fullName>
    </submittedName>
</protein>
<dbReference type="PANTHER" id="PTHR42941:SF1">
    <property type="entry name" value="SLL1037 PROTEIN"/>
    <property type="match status" value="1"/>
</dbReference>
<dbReference type="NCBIfam" id="TIGR02122">
    <property type="entry name" value="TRAP_TAXI"/>
    <property type="match status" value="1"/>
</dbReference>
<dbReference type="PANTHER" id="PTHR42941">
    <property type="entry name" value="SLL1037 PROTEIN"/>
    <property type="match status" value="1"/>
</dbReference>
<feature type="chain" id="PRO_5007826082" evidence="1">
    <location>
        <begin position="23"/>
        <end position="375"/>
    </location>
</feature>
<dbReference type="OrthoDB" id="9776669at2"/>
<dbReference type="InterPro" id="IPR011852">
    <property type="entry name" value="TRAP_TAXI"/>
</dbReference>
<gene>
    <name evidence="2" type="ORF">AUP44_13780</name>
</gene>
<keyword evidence="1" id="KW-0732">Signal</keyword>
<dbReference type="SUPFAM" id="SSF53850">
    <property type="entry name" value="Periplasmic binding protein-like II"/>
    <property type="match status" value="1"/>
</dbReference>
<name>A0A161QZF1_9PROT</name>
<evidence type="ECO:0000313" key="2">
    <source>
        <dbReference type="EMBL" id="KYO50209.1"/>
    </source>
</evidence>
<reference evidence="2 3" key="1">
    <citation type="submission" date="2015-12" db="EMBL/GenBank/DDBJ databases">
        <title>Genome sequence of Tistrella mobilis MCCC 1A02139.</title>
        <authorList>
            <person name="Lu L."/>
            <person name="Lai Q."/>
            <person name="Shao Z."/>
            <person name="Qian P."/>
        </authorList>
    </citation>
    <scope>NUCLEOTIDE SEQUENCE [LARGE SCALE GENOMIC DNA]</scope>
    <source>
        <strain evidence="2 3">MCCC 1A02139</strain>
    </source>
</reference>
<evidence type="ECO:0000313" key="3">
    <source>
        <dbReference type="Proteomes" id="UP000075787"/>
    </source>
</evidence>
<organism evidence="2 3">
    <name type="scientific">Tistrella mobilis</name>
    <dbReference type="NCBI Taxonomy" id="171437"/>
    <lineage>
        <taxon>Bacteria</taxon>
        <taxon>Pseudomonadati</taxon>
        <taxon>Pseudomonadota</taxon>
        <taxon>Alphaproteobacteria</taxon>
        <taxon>Geminicoccales</taxon>
        <taxon>Geminicoccaceae</taxon>
        <taxon>Tistrella</taxon>
    </lineage>
</organism>
<dbReference type="AlphaFoldDB" id="A0A161QZF1"/>
<dbReference type="EMBL" id="LPZR01000203">
    <property type="protein sequence ID" value="KYO50209.1"/>
    <property type="molecule type" value="Genomic_DNA"/>
</dbReference>
<dbReference type="Pfam" id="PF16868">
    <property type="entry name" value="NMT1_3"/>
    <property type="match status" value="1"/>
</dbReference>
<feature type="signal peptide" evidence="1">
    <location>
        <begin position="1"/>
        <end position="22"/>
    </location>
</feature>
<sequence length="375" mass="40411">MLPVIGLLAGFACGLGAAPVHAADDGLPRTMVWATYDVGSSGYAEASAIADAMGRETGVRVRITPSGTSIGRLLPLKTRRAQYGWLANELYFATEGLYDFAAREWGPQDLRVVAGRPSTFGLAAAADAGIATIEDLRGKRVPRIKANPSINIKVEAIMAFGGLTWDDVQVVDMPSYGAALRALVDGDVDAAGSTPTAATLYELESSPRGLSWVPMPPDNDRGWAAIRSVASFFAPAMATQGAGISPERPAQIFSVRYPMITVYADTDDQEVYAFIKALDETYGLYAKATPAMPHWKLSEAGTTPADAPFHPGAVRYLKDIGVWTEADQAWNDQRLARLQAVEKAWQTASEEAMDKGMSDQDWSAFWTEKRRAIGQ</sequence>